<feature type="transmembrane region" description="Helical" evidence="5">
    <location>
        <begin position="122"/>
        <end position="142"/>
    </location>
</feature>
<reference evidence="6 7" key="1">
    <citation type="submission" date="2021-12" db="EMBL/GenBank/DDBJ databases">
        <title>Discovery of the Pendulisporaceae a myxobacterial family with distinct sporulation behavior and unique specialized metabolism.</title>
        <authorList>
            <person name="Garcia R."/>
            <person name="Popoff A."/>
            <person name="Bader C.D."/>
            <person name="Loehr J."/>
            <person name="Walesch S."/>
            <person name="Walt C."/>
            <person name="Boldt J."/>
            <person name="Bunk B."/>
            <person name="Haeckl F.J.F.P.J."/>
            <person name="Gunesch A.P."/>
            <person name="Birkelbach J."/>
            <person name="Nuebel U."/>
            <person name="Pietschmann T."/>
            <person name="Bach T."/>
            <person name="Mueller R."/>
        </authorList>
    </citation>
    <scope>NUCLEOTIDE SEQUENCE [LARGE SCALE GENOMIC DNA]</scope>
    <source>
        <strain evidence="6 7">MSr11954</strain>
    </source>
</reference>
<evidence type="ECO:0000313" key="7">
    <source>
        <dbReference type="Proteomes" id="UP001370348"/>
    </source>
</evidence>
<comment type="subcellular location">
    <subcellularLocation>
        <location evidence="1">Membrane</location>
        <topology evidence="1">Multi-pass membrane protein</topology>
    </subcellularLocation>
</comment>
<accession>A0ABZ2LUI6</accession>
<evidence type="ECO:0000256" key="2">
    <source>
        <dbReference type="ARBA" id="ARBA00022692"/>
    </source>
</evidence>
<evidence type="ECO:0008006" key="8">
    <source>
        <dbReference type="Google" id="ProtNLM"/>
    </source>
</evidence>
<dbReference type="RefSeq" id="WP_394823066.1">
    <property type="nucleotide sequence ID" value="NZ_CP089984.1"/>
</dbReference>
<sequence>MNTLVLNSLGAVSTVGWLIAYVLIIWRSFKDKVFGMPVAALAANLSWEASYGFLYEPLSNDLHRDSIAWFFADVPIVVQCFMYGAKDFRAPFVKRHFKLIFVAAIGMALPLMRLAFEEFHDPKGLYTGFGINFMMSILFVAMLARRDGIAGQSVYIAIFKWIGTLFAYAYTVFEAITSAEHPWPSASFVQDTVMHQTYPLTPTINFLYLFVFVLDVLYIVLVYRKAKECGVDPWRRA</sequence>
<keyword evidence="7" id="KW-1185">Reference proteome</keyword>
<gene>
    <name evidence="6" type="ORF">LZC94_37130</name>
</gene>
<proteinExistence type="predicted"/>
<evidence type="ECO:0000313" key="6">
    <source>
        <dbReference type="EMBL" id="WXB13456.1"/>
    </source>
</evidence>
<organism evidence="6 7">
    <name type="scientific">Pendulispora albinea</name>
    <dbReference type="NCBI Taxonomy" id="2741071"/>
    <lineage>
        <taxon>Bacteria</taxon>
        <taxon>Pseudomonadati</taxon>
        <taxon>Myxococcota</taxon>
        <taxon>Myxococcia</taxon>
        <taxon>Myxococcales</taxon>
        <taxon>Sorangiineae</taxon>
        <taxon>Pendulisporaceae</taxon>
        <taxon>Pendulispora</taxon>
    </lineage>
</organism>
<evidence type="ECO:0000256" key="5">
    <source>
        <dbReference type="SAM" id="Phobius"/>
    </source>
</evidence>
<name>A0ABZ2LUI6_9BACT</name>
<dbReference type="Pfam" id="PF25129">
    <property type="entry name" value="Pyr4-TMTC"/>
    <property type="match status" value="1"/>
</dbReference>
<dbReference type="Proteomes" id="UP001370348">
    <property type="component" value="Chromosome"/>
</dbReference>
<dbReference type="EMBL" id="CP089984">
    <property type="protein sequence ID" value="WXB13456.1"/>
    <property type="molecule type" value="Genomic_DNA"/>
</dbReference>
<evidence type="ECO:0000256" key="1">
    <source>
        <dbReference type="ARBA" id="ARBA00004141"/>
    </source>
</evidence>
<evidence type="ECO:0000256" key="3">
    <source>
        <dbReference type="ARBA" id="ARBA00022989"/>
    </source>
</evidence>
<feature type="transmembrane region" description="Helical" evidence="5">
    <location>
        <begin position="66"/>
        <end position="85"/>
    </location>
</feature>
<keyword evidence="4 5" id="KW-0472">Membrane</keyword>
<keyword evidence="2 5" id="KW-0812">Transmembrane</keyword>
<evidence type="ECO:0000256" key="4">
    <source>
        <dbReference type="ARBA" id="ARBA00023136"/>
    </source>
</evidence>
<feature type="transmembrane region" description="Helical" evidence="5">
    <location>
        <begin position="154"/>
        <end position="173"/>
    </location>
</feature>
<dbReference type="InterPro" id="IPR039020">
    <property type="entry name" value="PaxB-like"/>
</dbReference>
<protein>
    <recommendedName>
        <fullName evidence="8">Integral membrane protein</fullName>
    </recommendedName>
</protein>
<feature type="transmembrane region" description="Helical" evidence="5">
    <location>
        <begin position="6"/>
        <end position="26"/>
    </location>
</feature>
<feature type="transmembrane region" description="Helical" evidence="5">
    <location>
        <begin position="97"/>
        <end position="116"/>
    </location>
</feature>
<keyword evidence="3 5" id="KW-1133">Transmembrane helix</keyword>
<feature type="transmembrane region" description="Helical" evidence="5">
    <location>
        <begin position="204"/>
        <end position="223"/>
    </location>
</feature>
<dbReference type="PANTHER" id="PTHR42038">
    <property type="match status" value="1"/>
</dbReference>
<feature type="transmembrane region" description="Helical" evidence="5">
    <location>
        <begin position="33"/>
        <end position="54"/>
    </location>
</feature>
<dbReference type="PANTHER" id="PTHR42038:SF2">
    <property type="entry name" value="TERPENE CYCLASE AUSL"/>
    <property type="match status" value="1"/>
</dbReference>